<sequence length="49" mass="5488">MNTYNNGKTTSSKSRHNTMPSNNGKKSVQSDQANTRQRASKTERKTTKS</sequence>
<dbReference type="AlphaFoldDB" id="A0A380ZBY1"/>
<dbReference type="Proteomes" id="UP000254950">
    <property type="component" value="Unassembled WGS sequence"/>
</dbReference>
<feature type="region of interest" description="Disordered" evidence="1">
    <location>
        <begin position="1"/>
        <end position="49"/>
    </location>
</feature>
<proteinExistence type="predicted"/>
<evidence type="ECO:0000313" key="3">
    <source>
        <dbReference type="Proteomes" id="UP000254950"/>
    </source>
</evidence>
<feature type="compositionally biased region" description="Basic and acidic residues" evidence="1">
    <location>
        <begin position="40"/>
        <end position="49"/>
    </location>
</feature>
<protein>
    <submittedName>
        <fullName evidence="2">Uncharacterized protein</fullName>
    </submittedName>
</protein>
<evidence type="ECO:0000256" key="1">
    <source>
        <dbReference type="SAM" id="MobiDB-lite"/>
    </source>
</evidence>
<feature type="compositionally biased region" description="Polar residues" evidence="1">
    <location>
        <begin position="1"/>
        <end position="37"/>
    </location>
</feature>
<organism evidence="2 3">
    <name type="scientific">Bartonella doshiae</name>
    <dbReference type="NCBI Taxonomy" id="33044"/>
    <lineage>
        <taxon>Bacteria</taxon>
        <taxon>Pseudomonadati</taxon>
        <taxon>Pseudomonadota</taxon>
        <taxon>Alphaproteobacteria</taxon>
        <taxon>Hyphomicrobiales</taxon>
        <taxon>Bartonellaceae</taxon>
        <taxon>Bartonella</taxon>
    </lineage>
</organism>
<evidence type="ECO:0000313" key="2">
    <source>
        <dbReference type="EMBL" id="SUV44508.1"/>
    </source>
</evidence>
<name>A0A380ZBY1_BARDO</name>
<reference evidence="2 3" key="1">
    <citation type="submission" date="2018-06" db="EMBL/GenBank/DDBJ databases">
        <authorList>
            <consortium name="Pathogen Informatics"/>
            <person name="Doyle S."/>
        </authorList>
    </citation>
    <scope>NUCLEOTIDE SEQUENCE [LARGE SCALE GENOMIC DNA]</scope>
    <source>
        <strain evidence="2 3">NCTC12862</strain>
    </source>
</reference>
<gene>
    <name evidence="2" type="ORF">NCTC12862_00257</name>
</gene>
<dbReference type="EMBL" id="UFTF01000001">
    <property type="protein sequence ID" value="SUV44508.1"/>
    <property type="molecule type" value="Genomic_DNA"/>
</dbReference>
<dbReference type="RefSeq" id="WP_004855256.1">
    <property type="nucleotide sequence ID" value="NZ_CACVBC010000001.1"/>
</dbReference>
<accession>A0A380ZBY1</accession>